<keyword evidence="4 7" id="KW-0812">Transmembrane</keyword>
<dbReference type="Proteomes" id="UP001153148">
    <property type="component" value="Unassembled WGS sequence"/>
</dbReference>
<keyword evidence="9" id="KW-1185">Reference proteome</keyword>
<dbReference type="PANTHER" id="PTHR19317:SF0">
    <property type="entry name" value="PRENYLATED RAB ACCEPTOR PROTEIN 1"/>
    <property type="match status" value="1"/>
</dbReference>
<protein>
    <recommendedName>
        <fullName evidence="7">PRA1 family protein</fullName>
    </recommendedName>
</protein>
<comment type="subcellular location">
    <subcellularLocation>
        <location evidence="2">Cytoplasmic vesicle</location>
        <location evidence="2">Secretory vesicle</location>
        <location evidence="2">Synaptic vesicle</location>
    </subcellularLocation>
    <subcellularLocation>
        <location evidence="1 7">Membrane</location>
        <topology evidence="1 7">Multi-pass membrane protein</topology>
    </subcellularLocation>
</comment>
<gene>
    <name evidence="8" type="ORF">TPAB3V08_LOCUS2384</name>
</gene>
<feature type="transmembrane region" description="Helical" evidence="7">
    <location>
        <begin position="44"/>
        <end position="68"/>
    </location>
</feature>
<name>A0ABN7NHM6_TIMPD</name>
<dbReference type="Pfam" id="PF03208">
    <property type="entry name" value="PRA1"/>
    <property type="match status" value="1"/>
</dbReference>
<keyword evidence="6 7" id="KW-0472">Membrane</keyword>
<proteinExistence type="inferred from homology"/>
<organism evidence="8 9">
    <name type="scientific">Timema podura</name>
    <name type="common">Walking stick</name>
    <dbReference type="NCBI Taxonomy" id="61482"/>
    <lineage>
        <taxon>Eukaryota</taxon>
        <taxon>Metazoa</taxon>
        <taxon>Ecdysozoa</taxon>
        <taxon>Arthropoda</taxon>
        <taxon>Hexapoda</taxon>
        <taxon>Insecta</taxon>
        <taxon>Pterygota</taxon>
        <taxon>Neoptera</taxon>
        <taxon>Polyneoptera</taxon>
        <taxon>Phasmatodea</taxon>
        <taxon>Timematodea</taxon>
        <taxon>Timematoidea</taxon>
        <taxon>Timematidae</taxon>
        <taxon>Timema</taxon>
    </lineage>
</organism>
<comment type="caution">
    <text evidence="8">The sequence shown here is derived from an EMBL/GenBank/DDBJ whole genome shotgun (WGS) entry which is preliminary data.</text>
</comment>
<sequence>CRITSPLLLIAVAASLGACYILSLKNSERKISFMGHELTLVQQYGLIAVCSFPIFYLAGAGAALFWVLGSEPIFVWRESGKPFRKNHSQFTRLRFEPRSPRPRQSSSTRISALTNYATEAEDAASIVIAQEGFSEDDNEQKIQYIHNRFSELPKIITQLEA</sequence>
<evidence type="ECO:0000256" key="6">
    <source>
        <dbReference type="ARBA" id="ARBA00023136"/>
    </source>
</evidence>
<feature type="transmembrane region" description="Helical" evidence="7">
    <location>
        <begin position="7"/>
        <end position="24"/>
    </location>
</feature>
<comment type="similarity">
    <text evidence="3 7">Belongs to the PRA1 family.</text>
</comment>
<evidence type="ECO:0000256" key="3">
    <source>
        <dbReference type="ARBA" id="ARBA00006483"/>
    </source>
</evidence>
<evidence type="ECO:0000256" key="2">
    <source>
        <dbReference type="ARBA" id="ARBA00004234"/>
    </source>
</evidence>
<feature type="non-terminal residue" evidence="8">
    <location>
        <position position="161"/>
    </location>
</feature>
<evidence type="ECO:0000256" key="4">
    <source>
        <dbReference type="ARBA" id="ARBA00022692"/>
    </source>
</evidence>
<accession>A0ABN7NHM6</accession>
<evidence type="ECO:0000313" key="8">
    <source>
        <dbReference type="EMBL" id="CAG2055380.1"/>
    </source>
</evidence>
<evidence type="ECO:0000256" key="1">
    <source>
        <dbReference type="ARBA" id="ARBA00004141"/>
    </source>
</evidence>
<evidence type="ECO:0000313" key="9">
    <source>
        <dbReference type="Proteomes" id="UP001153148"/>
    </source>
</evidence>
<dbReference type="PANTHER" id="PTHR19317">
    <property type="entry name" value="PRENYLATED RAB ACCEPTOR 1-RELATED"/>
    <property type="match status" value="1"/>
</dbReference>
<reference evidence="8" key="1">
    <citation type="submission" date="2021-03" db="EMBL/GenBank/DDBJ databases">
        <authorList>
            <person name="Tran Van P."/>
        </authorList>
    </citation>
    <scope>NUCLEOTIDE SEQUENCE</scope>
</reference>
<evidence type="ECO:0000256" key="7">
    <source>
        <dbReference type="RuleBase" id="RU363107"/>
    </source>
</evidence>
<evidence type="ECO:0000256" key="5">
    <source>
        <dbReference type="ARBA" id="ARBA00022989"/>
    </source>
</evidence>
<dbReference type="InterPro" id="IPR004895">
    <property type="entry name" value="Prenylated_rab_accept_PRA1"/>
</dbReference>
<keyword evidence="5 7" id="KW-1133">Transmembrane helix</keyword>
<dbReference type="EMBL" id="CAJPIN010002400">
    <property type="protein sequence ID" value="CAG2055380.1"/>
    <property type="molecule type" value="Genomic_DNA"/>
</dbReference>
<feature type="non-terminal residue" evidence="8">
    <location>
        <position position="1"/>
    </location>
</feature>